<dbReference type="RefSeq" id="WP_146602924.1">
    <property type="nucleotide sequence ID" value="NZ_SJPY01000038.1"/>
</dbReference>
<reference evidence="1 2" key="1">
    <citation type="submission" date="2019-02" db="EMBL/GenBank/DDBJ databases">
        <title>Deep-cultivation of Planctomycetes and their phenomic and genomic characterization uncovers novel biology.</title>
        <authorList>
            <person name="Wiegand S."/>
            <person name="Jogler M."/>
            <person name="Boedeker C."/>
            <person name="Pinto D."/>
            <person name="Vollmers J."/>
            <person name="Rivas-Marin E."/>
            <person name="Kohn T."/>
            <person name="Peeters S.H."/>
            <person name="Heuer A."/>
            <person name="Rast P."/>
            <person name="Oberbeckmann S."/>
            <person name="Bunk B."/>
            <person name="Jeske O."/>
            <person name="Meyerdierks A."/>
            <person name="Storesund J.E."/>
            <person name="Kallscheuer N."/>
            <person name="Luecker S."/>
            <person name="Lage O.M."/>
            <person name="Pohl T."/>
            <person name="Merkel B.J."/>
            <person name="Hornburger P."/>
            <person name="Mueller R.-W."/>
            <person name="Bruemmer F."/>
            <person name="Labrenz M."/>
            <person name="Spormann A.M."/>
            <person name="Op Den Camp H."/>
            <person name="Overmann J."/>
            <person name="Amann R."/>
            <person name="Jetten M.S.M."/>
            <person name="Mascher T."/>
            <person name="Medema M.H."/>
            <person name="Devos D.P."/>
            <person name="Kaster A.-K."/>
            <person name="Ovreas L."/>
            <person name="Rohde M."/>
            <person name="Galperin M.Y."/>
            <person name="Jogler C."/>
        </authorList>
    </citation>
    <scope>NUCLEOTIDE SEQUENCE [LARGE SCALE GENOMIC DNA]</scope>
    <source>
        <strain evidence="1 2">Q31b</strain>
    </source>
</reference>
<evidence type="ECO:0000313" key="2">
    <source>
        <dbReference type="Proteomes" id="UP000315471"/>
    </source>
</evidence>
<accession>A0A5C6D5X2</accession>
<organism evidence="1 2">
    <name type="scientific">Novipirellula aureliae</name>
    <dbReference type="NCBI Taxonomy" id="2527966"/>
    <lineage>
        <taxon>Bacteria</taxon>
        <taxon>Pseudomonadati</taxon>
        <taxon>Planctomycetota</taxon>
        <taxon>Planctomycetia</taxon>
        <taxon>Pirellulales</taxon>
        <taxon>Pirellulaceae</taxon>
        <taxon>Novipirellula</taxon>
    </lineage>
</organism>
<dbReference type="EMBL" id="SJPY01000038">
    <property type="protein sequence ID" value="TWU31097.1"/>
    <property type="molecule type" value="Genomic_DNA"/>
</dbReference>
<gene>
    <name evidence="1" type="ORF">Q31b_58930</name>
</gene>
<comment type="caution">
    <text evidence="1">The sequence shown here is derived from an EMBL/GenBank/DDBJ whole genome shotgun (WGS) entry which is preliminary data.</text>
</comment>
<name>A0A5C6D5X2_9BACT</name>
<protein>
    <submittedName>
        <fullName evidence="1">Uncharacterized protein</fullName>
    </submittedName>
</protein>
<evidence type="ECO:0000313" key="1">
    <source>
        <dbReference type="EMBL" id="TWU31097.1"/>
    </source>
</evidence>
<keyword evidence="2" id="KW-1185">Reference proteome</keyword>
<dbReference type="AlphaFoldDB" id="A0A5C6D5X2"/>
<proteinExistence type="predicted"/>
<dbReference type="Proteomes" id="UP000315471">
    <property type="component" value="Unassembled WGS sequence"/>
</dbReference>
<sequence>MRRAALKFALLALAISSTGFIASTLLRGYRLATLKASTIASLSWSGGSPDDQILLDRLRTYVGNASRTDLLSPDIASVTYYPDDDGLGIGVDWIGLHPTIDAIRLEFADGSHHDVVLTDQDRRSHRRLASKTLFFETWFSDLIVPEEYRPHLTDGLIAVVLLNAGKECSKKRMPPTYVSKEYHGSVAVEFVDGAIQYDFSTGNGGEPSREPENAS</sequence>